<organism evidence="11 12">
    <name type="scientific">Thiocystis violascens (strain ATCC 17096 / DSM 198 / 6111)</name>
    <name type="common">Chromatium violascens</name>
    <dbReference type="NCBI Taxonomy" id="765911"/>
    <lineage>
        <taxon>Bacteria</taxon>
        <taxon>Pseudomonadati</taxon>
        <taxon>Pseudomonadota</taxon>
        <taxon>Gammaproteobacteria</taxon>
        <taxon>Chromatiales</taxon>
        <taxon>Chromatiaceae</taxon>
        <taxon>Thiocystis</taxon>
    </lineage>
</organism>
<keyword evidence="12" id="KW-1185">Reference proteome</keyword>
<keyword evidence="5 8" id="KW-0998">Cell outer membrane</keyword>
<dbReference type="STRING" id="765911.Thivi_1791"/>
<dbReference type="PANTHER" id="PTHR30329:SF21">
    <property type="entry name" value="LIPOPROTEIN YIAD-RELATED"/>
    <property type="match status" value="1"/>
</dbReference>
<feature type="region of interest" description="Disordered" evidence="9">
    <location>
        <begin position="49"/>
        <end position="69"/>
    </location>
</feature>
<dbReference type="OrthoDB" id="9809164at2"/>
<comment type="subunit">
    <text evidence="8">The Tol-Pal system is composed of five core proteins: the inner membrane proteins TolA, TolQ and TolR, the periplasmic protein TolB and the outer membrane protein Pal. They form a network linking the inner and outer membranes and the peptidoglycan layer.</text>
</comment>
<evidence type="ECO:0000256" key="1">
    <source>
        <dbReference type="ARBA" id="ARBA00022618"/>
    </source>
</evidence>
<protein>
    <recommendedName>
        <fullName evidence="8">Peptidoglycan-associated lipoprotein</fullName>
        <shortName evidence="8">PAL</shortName>
    </recommendedName>
</protein>
<dbReference type="SUPFAM" id="SSF103088">
    <property type="entry name" value="OmpA-like"/>
    <property type="match status" value="1"/>
</dbReference>
<comment type="similarity">
    <text evidence="8">Belongs to the Pal lipoprotein family.</text>
</comment>
<dbReference type="PROSITE" id="PS51257">
    <property type="entry name" value="PROKAR_LIPOPROTEIN"/>
    <property type="match status" value="1"/>
</dbReference>
<dbReference type="PANTHER" id="PTHR30329">
    <property type="entry name" value="STATOR ELEMENT OF FLAGELLAR MOTOR COMPLEX"/>
    <property type="match status" value="1"/>
</dbReference>
<evidence type="ECO:0000256" key="3">
    <source>
        <dbReference type="ARBA" id="ARBA00023136"/>
    </source>
</evidence>
<evidence type="ECO:0000256" key="6">
    <source>
        <dbReference type="ARBA" id="ARBA00023288"/>
    </source>
</evidence>
<evidence type="ECO:0000256" key="4">
    <source>
        <dbReference type="ARBA" id="ARBA00023139"/>
    </source>
</evidence>
<accession>I3Y9U5</accession>
<keyword evidence="2 8" id="KW-0732">Signal</keyword>
<dbReference type="Proteomes" id="UP000006062">
    <property type="component" value="Chromosome"/>
</dbReference>
<name>I3Y9U5_THIV6</name>
<evidence type="ECO:0000256" key="5">
    <source>
        <dbReference type="ARBA" id="ARBA00023237"/>
    </source>
</evidence>
<dbReference type="RefSeq" id="WP_014778223.1">
    <property type="nucleotide sequence ID" value="NC_018012.1"/>
</dbReference>
<dbReference type="eggNOG" id="COG2885">
    <property type="taxonomic scope" value="Bacteria"/>
</dbReference>
<evidence type="ECO:0000256" key="8">
    <source>
        <dbReference type="HAMAP-Rule" id="MF_02204"/>
    </source>
</evidence>
<keyword evidence="6 8" id="KW-0449">Lipoprotein</keyword>
<dbReference type="InterPro" id="IPR006664">
    <property type="entry name" value="OMP_bac"/>
</dbReference>
<comment type="subcellular location">
    <subcellularLocation>
        <location evidence="8">Cell outer membrane</location>
        <topology evidence="8">Lipid-anchor</topology>
    </subcellularLocation>
</comment>
<keyword evidence="7 8" id="KW-0131">Cell cycle</keyword>
<evidence type="ECO:0000313" key="11">
    <source>
        <dbReference type="EMBL" id="AFL73763.1"/>
    </source>
</evidence>
<dbReference type="PROSITE" id="PS51123">
    <property type="entry name" value="OMPA_2"/>
    <property type="match status" value="1"/>
</dbReference>
<proteinExistence type="inferred from homology"/>
<dbReference type="InterPro" id="IPR006665">
    <property type="entry name" value="OmpA-like"/>
</dbReference>
<sequence length="182" mass="20144">MTRSPHHVFSWIALPCVGLIAILTLGGCSTPPQRTVSDASAAAQITAPAASEVGRSVESTRPTYAGPWEDPSNPLYRRTIYFDYDTVDIKPEFIPLMRTHATYLGTNAGRRVTLEGHTDERGTREYNLSLGDQRADAVRRFLLAEGVPPDRMSTLSYGEERPADAGHGEPSWRANRRVVIQY</sequence>
<dbReference type="CDD" id="cd07185">
    <property type="entry name" value="OmpA_C-like"/>
    <property type="match status" value="1"/>
</dbReference>
<dbReference type="InterPro" id="IPR050330">
    <property type="entry name" value="Bact_OuterMem_StrucFunc"/>
</dbReference>
<gene>
    <name evidence="8" type="primary">pal</name>
    <name evidence="11" type="ordered locus">Thivi_1791</name>
</gene>
<keyword evidence="4 8" id="KW-0564">Palmitate</keyword>
<dbReference type="HAMAP" id="MF_02204">
    <property type="entry name" value="Pal"/>
    <property type="match status" value="1"/>
</dbReference>
<keyword evidence="1 8" id="KW-0132">Cell division</keyword>
<evidence type="ECO:0000256" key="9">
    <source>
        <dbReference type="SAM" id="MobiDB-lite"/>
    </source>
</evidence>
<dbReference type="EMBL" id="CP003154">
    <property type="protein sequence ID" value="AFL73763.1"/>
    <property type="molecule type" value="Genomic_DNA"/>
</dbReference>
<reference evidence="11 12" key="1">
    <citation type="submission" date="2012-06" db="EMBL/GenBank/DDBJ databases">
        <title>Complete sequence of Thiocystis violascens DSM 198.</title>
        <authorList>
            <consortium name="US DOE Joint Genome Institute"/>
            <person name="Lucas S."/>
            <person name="Han J."/>
            <person name="Lapidus A."/>
            <person name="Cheng J.-F."/>
            <person name="Goodwin L."/>
            <person name="Pitluck S."/>
            <person name="Peters L."/>
            <person name="Ovchinnikova G."/>
            <person name="Teshima H."/>
            <person name="Detter J.C."/>
            <person name="Han C."/>
            <person name="Tapia R."/>
            <person name="Land M."/>
            <person name="Hauser L."/>
            <person name="Kyrpides N."/>
            <person name="Ivanova N."/>
            <person name="Pagani I."/>
            <person name="Vogl K."/>
            <person name="Liu Z."/>
            <person name="Frigaard N.-U."/>
            <person name="Bryant D."/>
            <person name="Woyke T."/>
        </authorList>
    </citation>
    <scope>NUCLEOTIDE SEQUENCE [LARGE SCALE GENOMIC DNA]</scope>
    <source>
        <strain evidence="12">ATCC 17096 / DSM 198 / 6111</strain>
    </source>
</reference>
<evidence type="ECO:0000259" key="10">
    <source>
        <dbReference type="PROSITE" id="PS51123"/>
    </source>
</evidence>
<keyword evidence="3 8" id="KW-0472">Membrane</keyword>
<dbReference type="GO" id="GO:0051301">
    <property type="term" value="P:cell division"/>
    <property type="evidence" value="ECO:0007669"/>
    <property type="project" value="UniProtKB-UniRule"/>
</dbReference>
<dbReference type="AlphaFoldDB" id="I3Y9U5"/>
<evidence type="ECO:0000313" key="12">
    <source>
        <dbReference type="Proteomes" id="UP000006062"/>
    </source>
</evidence>
<dbReference type="KEGG" id="tvi:Thivi_1791"/>
<dbReference type="InterPro" id="IPR039001">
    <property type="entry name" value="Pal"/>
</dbReference>
<dbReference type="NCBIfam" id="TIGR02802">
    <property type="entry name" value="Pal_lipo"/>
    <property type="match status" value="1"/>
</dbReference>
<dbReference type="PRINTS" id="PR01021">
    <property type="entry name" value="OMPADOMAIN"/>
</dbReference>
<dbReference type="GO" id="GO:0009279">
    <property type="term" value="C:cell outer membrane"/>
    <property type="evidence" value="ECO:0007669"/>
    <property type="project" value="UniProtKB-SubCell"/>
</dbReference>
<evidence type="ECO:0000256" key="7">
    <source>
        <dbReference type="ARBA" id="ARBA00023306"/>
    </source>
</evidence>
<dbReference type="HOGENOM" id="CLU_016890_9_0_6"/>
<evidence type="ECO:0000256" key="2">
    <source>
        <dbReference type="ARBA" id="ARBA00022729"/>
    </source>
</evidence>
<dbReference type="InterPro" id="IPR014169">
    <property type="entry name" value="Pal_lipo_C"/>
</dbReference>
<feature type="domain" description="OmpA-like" evidence="10">
    <location>
        <begin position="69"/>
        <end position="182"/>
    </location>
</feature>
<dbReference type="InterPro" id="IPR036737">
    <property type="entry name" value="OmpA-like_sf"/>
</dbReference>
<dbReference type="Gene3D" id="3.30.1330.60">
    <property type="entry name" value="OmpA-like domain"/>
    <property type="match status" value="1"/>
</dbReference>
<dbReference type="Pfam" id="PF00691">
    <property type="entry name" value="OmpA"/>
    <property type="match status" value="1"/>
</dbReference>
<comment type="function">
    <text evidence="8">Part of the Tol-Pal system, which plays a role in outer membrane invagination during cell division and is important for maintaining outer membrane integrity.</text>
</comment>